<feature type="compositionally biased region" description="Low complexity" evidence="2">
    <location>
        <begin position="355"/>
        <end position="370"/>
    </location>
</feature>
<feature type="non-terminal residue" evidence="3">
    <location>
        <position position="1"/>
    </location>
</feature>
<dbReference type="AlphaFoldDB" id="A0A482VF23"/>
<proteinExistence type="predicted"/>
<evidence type="ECO:0000256" key="1">
    <source>
        <dbReference type="SAM" id="Coils"/>
    </source>
</evidence>
<feature type="region of interest" description="Disordered" evidence="2">
    <location>
        <begin position="300"/>
        <end position="342"/>
    </location>
</feature>
<dbReference type="STRING" id="1661398.A0A482VF23"/>
<feature type="compositionally biased region" description="Basic and acidic residues" evidence="2">
    <location>
        <begin position="28"/>
        <end position="39"/>
    </location>
</feature>
<feature type="compositionally biased region" description="Pro residues" evidence="2">
    <location>
        <begin position="304"/>
        <end position="315"/>
    </location>
</feature>
<gene>
    <name evidence="3" type="ORF">BDFB_004288</name>
</gene>
<evidence type="ECO:0000256" key="2">
    <source>
        <dbReference type="SAM" id="MobiDB-lite"/>
    </source>
</evidence>
<protein>
    <submittedName>
        <fullName evidence="3">Capon-like protein</fullName>
    </submittedName>
</protein>
<comment type="caution">
    <text evidence="3">The sequence shown here is derived from an EMBL/GenBank/DDBJ whole genome shotgun (WGS) entry which is preliminary data.</text>
</comment>
<accession>A0A482VF23</accession>
<keyword evidence="1" id="KW-0175">Coiled coil</keyword>
<sequence>VPDIYWDYFSDLLSEGASDKMSLPPDDASFRDSYPESKTSKPHQLDILPPPPTTNTRKSPLTSAETYSSPHSDVLTSGSGSGGSNSLPPPGSALSAHHEIQLMREQLEQQSQQTQAAMAQLQLAREQLAAEQSARLEAQARTHQLLVHNRELLDHIAALVAHLQGGEKAGQQQTPPHVTMPQQQQQPGSGDNYVADHLSETASLDNSPTLQALGLNPQGLIENRAVTSCLPSSPLRTTFNPAGSVFNFSYPPPVDAASFDSQLLQRLQNLSGYTPQSFSYNYQIPFLPAGLYSQPLLNNNYTLQPPPQKKLPPSPLSVRHSFSSPATERRVSPGRSNEQYQSQQNLYQYSSPSNHLQVQQNVHPQQQSPQPERRDGQFIKPLSQIGTLTTTDAEGRVRVIVPVPANSTEETGNLLANLRLSDDLRTLNGPAITRSTSEKVPNRSELMSQVQRTMWARHTTK</sequence>
<feature type="region of interest" description="Disordered" evidence="2">
    <location>
        <begin position="16"/>
        <end position="94"/>
    </location>
</feature>
<feature type="region of interest" description="Disordered" evidence="2">
    <location>
        <begin position="355"/>
        <end position="375"/>
    </location>
</feature>
<feature type="compositionally biased region" description="Polar residues" evidence="2">
    <location>
        <begin position="170"/>
        <end position="189"/>
    </location>
</feature>
<feature type="coiled-coil region" evidence="1">
    <location>
        <begin position="100"/>
        <end position="141"/>
    </location>
</feature>
<feature type="compositionally biased region" description="Polar residues" evidence="2">
    <location>
        <begin position="54"/>
        <end position="76"/>
    </location>
</feature>
<evidence type="ECO:0000313" key="3">
    <source>
        <dbReference type="EMBL" id="RZB84903.1"/>
    </source>
</evidence>
<evidence type="ECO:0000313" key="4">
    <source>
        <dbReference type="Proteomes" id="UP000292052"/>
    </source>
</evidence>
<feature type="region of interest" description="Disordered" evidence="2">
    <location>
        <begin position="165"/>
        <end position="194"/>
    </location>
</feature>
<dbReference type="Proteomes" id="UP000292052">
    <property type="component" value="Unassembled WGS sequence"/>
</dbReference>
<keyword evidence="4" id="KW-1185">Reference proteome</keyword>
<name>A0A482VF23_ASBVE</name>
<dbReference type="OrthoDB" id="10030336at2759"/>
<reference evidence="3 4" key="1">
    <citation type="submission" date="2017-03" db="EMBL/GenBank/DDBJ databases">
        <title>Genome of the blue death feigning beetle - Asbolus verrucosus.</title>
        <authorList>
            <person name="Rider S.D."/>
        </authorList>
    </citation>
    <scope>NUCLEOTIDE SEQUENCE [LARGE SCALE GENOMIC DNA]</scope>
    <source>
        <strain evidence="3">Butters</strain>
        <tissue evidence="3">Head and leg muscle</tissue>
    </source>
</reference>
<dbReference type="EMBL" id="QDEB01107808">
    <property type="protein sequence ID" value="RZB84903.1"/>
    <property type="molecule type" value="Genomic_DNA"/>
</dbReference>
<organism evidence="3 4">
    <name type="scientific">Asbolus verrucosus</name>
    <name type="common">Desert ironclad beetle</name>
    <dbReference type="NCBI Taxonomy" id="1661398"/>
    <lineage>
        <taxon>Eukaryota</taxon>
        <taxon>Metazoa</taxon>
        <taxon>Ecdysozoa</taxon>
        <taxon>Arthropoda</taxon>
        <taxon>Hexapoda</taxon>
        <taxon>Insecta</taxon>
        <taxon>Pterygota</taxon>
        <taxon>Neoptera</taxon>
        <taxon>Endopterygota</taxon>
        <taxon>Coleoptera</taxon>
        <taxon>Polyphaga</taxon>
        <taxon>Cucujiformia</taxon>
        <taxon>Tenebrionidae</taxon>
        <taxon>Pimeliinae</taxon>
        <taxon>Asbolus</taxon>
    </lineage>
</organism>